<feature type="compositionally biased region" description="Polar residues" evidence="1">
    <location>
        <begin position="236"/>
        <end position="245"/>
    </location>
</feature>
<dbReference type="Proteomes" id="UP000266152">
    <property type="component" value="Unassembled WGS sequence"/>
</dbReference>
<feature type="region of interest" description="Disordered" evidence="1">
    <location>
        <begin position="1"/>
        <end position="217"/>
    </location>
</feature>
<feature type="compositionally biased region" description="Polar residues" evidence="1">
    <location>
        <begin position="282"/>
        <end position="296"/>
    </location>
</feature>
<feature type="region of interest" description="Disordered" evidence="1">
    <location>
        <begin position="733"/>
        <end position="846"/>
    </location>
</feature>
<sequence>MPPKQPRKRKPAASQTSSQRRRRAATVIPSTPISQSMSSSQAAKKRRVDDGNERIAETPQANKRSAMGSKGQQTPERITQLAQATSPSTPFEVSSAESSDSDCKINKVLPSPKRKLVAAGPRARPAKKAKMARSVAPSSGDEPDCVIEKVLPSPKRHQAAQQKANIKRRRVGDSLDSPVCIESDVDSDAEDVNSLPELIQTQTPDEPRSRSHSPHIADPLLALLDAYQSRKAVSEAAQQTSTPAIRNSPPDVPFSTAPELPIQDSSPIQTQEAQVEDAPISPASNLENNVPSSTYKLQPVYSGENLQETHTPGTPTQFRPHHRESLIGLKSILKRSSEKPVRDINQETEITAFPDISPLSGDEHVISSPTERIQDSKHQAKIIHEDETIFTSPSPVSFARKLALAELRPKDWKPSQSKNTLRPLTPLPKPSPWLRQKKELKSLASITNDTAAEDAVSDQGTPPKPPTERINRTTQKLVKVETQSSDENDSGDERPDQIEEVLESGIKQETPSKPPTQPAMRQTRKQVKVEKKYVTDVRVSKAKHHKLAKQLKQSTKRQVTHSKPQSRRCRGSTMVDEHHVTDAKESEGERQKKFGVKQPVLVPSRNWYKPLSPGKEMMPQVIRDSVSEHAIKPTVAAFEKKSAAGQGFTFKNNDSNERYNWDVDWNTTHSLSERKSRAVASELEHRGIKTEKQYSNFWYNLTMKLSSIAGSPVPLFTAKKKALETFVEEAMCNDHDRRQKSRKQAAKRKLLEGEKKYNKKNRSRVVEKVSAASDTDEEKREKTTKKLPQGVDAFLIPGDTDEEDKSSSEDSDYDGENLMAKVRADIDRQRRISGGGTSCGYRKGDL</sequence>
<keyword evidence="3" id="KW-1185">Reference proteome</keyword>
<dbReference type="AlphaFoldDB" id="A0A395S8U7"/>
<feature type="compositionally biased region" description="Polar residues" evidence="1">
    <location>
        <begin position="70"/>
        <end position="98"/>
    </location>
</feature>
<protein>
    <submittedName>
        <fullName evidence="2">Uncharacterized protein</fullName>
    </submittedName>
</protein>
<feature type="compositionally biased region" description="Basic and acidic residues" evidence="1">
    <location>
        <begin position="47"/>
        <end position="56"/>
    </location>
</feature>
<reference evidence="2 3" key="1">
    <citation type="journal article" date="2018" name="PLoS Pathog.">
        <title>Evolution of structural diversity of trichothecenes, a family of toxins produced by plant pathogenic and entomopathogenic fungi.</title>
        <authorList>
            <person name="Proctor R.H."/>
            <person name="McCormick S.P."/>
            <person name="Kim H.S."/>
            <person name="Cardoza R.E."/>
            <person name="Stanley A.M."/>
            <person name="Lindo L."/>
            <person name="Kelly A."/>
            <person name="Brown D.W."/>
            <person name="Lee T."/>
            <person name="Vaughan M.M."/>
            <person name="Alexander N.J."/>
            <person name="Busman M."/>
            <person name="Gutierrez S."/>
        </authorList>
    </citation>
    <scope>NUCLEOTIDE SEQUENCE [LARGE SCALE GENOMIC DNA]</scope>
    <source>
        <strain evidence="2 3">NRRL 3299</strain>
    </source>
</reference>
<feature type="compositionally biased region" description="Basic and acidic residues" evidence="1">
    <location>
        <begin position="575"/>
        <end position="592"/>
    </location>
</feature>
<feature type="region of interest" description="Disordered" evidence="1">
    <location>
        <begin position="410"/>
        <end position="593"/>
    </location>
</feature>
<evidence type="ECO:0000256" key="1">
    <source>
        <dbReference type="SAM" id="MobiDB-lite"/>
    </source>
</evidence>
<evidence type="ECO:0000313" key="3">
    <source>
        <dbReference type="Proteomes" id="UP000266152"/>
    </source>
</evidence>
<dbReference type="EMBL" id="PXOF01000066">
    <property type="protein sequence ID" value="RGP68854.1"/>
    <property type="molecule type" value="Genomic_DNA"/>
</dbReference>
<organism evidence="2 3">
    <name type="scientific">Fusarium sporotrichioides</name>
    <dbReference type="NCBI Taxonomy" id="5514"/>
    <lineage>
        <taxon>Eukaryota</taxon>
        <taxon>Fungi</taxon>
        <taxon>Dikarya</taxon>
        <taxon>Ascomycota</taxon>
        <taxon>Pezizomycotina</taxon>
        <taxon>Sordariomycetes</taxon>
        <taxon>Hypocreomycetidae</taxon>
        <taxon>Hypocreales</taxon>
        <taxon>Nectriaceae</taxon>
        <taxon>Fusarium</taxon>
    </lineage>
</organism>
<feature type="compositionally biased region" description="Basic and acidic residues" evidence="1">
    <location>
        <begin position="527"/>
        <end position="539"/>
    </location>
</feature>
<gene>
    <name evidence="2" type="ORF">FSPOR_5060</name>
</gene>
<evidence type="ECO:0000313" key="2">
    <source>
        <dbReference type="EMBL" id="RGP68854.1"/>
    </source>
</evidence>
<feature type="compositionally biased region" description="Basic residues" evidence="1">
    <location>
        <begin position="738"/>
        <end position="748"/>
    </location>
</feature>
<name>A0A395S8U7_FUSSP</name>
<feature type="compositionally biased region" description="Polar residues" evidence="1">
    <location>
        <begin position="472"/>
        <end position="483"/>
    </location>
</feature>
<accession>A0A395S8U7</accession>
<feature type="compositionally biased region" description="Basic residues" evidence="1">
    <location>
        <begin position="1"/>
        <end position="11"/>
    </location>
</feature>
<feature type="compositionally biased region" description="Basic residues" evidence="1">
    <location>
        <begin position="540"/>
        <end position="570"/>
    </location>
</feature>
<feature type="compositionally biased region" description="Acidic residues" evidence="1">
    <location>
        <begin position="799"/>
        <end position="815"/>
    </location>
</feature>
<feature type="region of interest" description="Disordered" evidence="1">
    <location>
        <begin position="231"/>
        <end position="296"/>
    </location>
</feature>
<comment type="caution">
    <text evidence="2">The sequence shown here is derived from an EMBL/GenBank/DDBJ whole genome shotgun (WGS) entry which is preliminary data.</text>
</comment>
<proteinExistence type="predicted"/>
<feature type="compositionally biased region" description="Polar residues" evidence="1">
    <location>
        <begin position="263"/>
        <end position="273"/>
    </location>
</feature>
<feature type="compositionally biased region" description="Low complexity" evidence="1">
    <location>
        <begin position="25"/>
        <end position="42"/>
    </location>
</feature>